<feature type="compositionally biased region" description="Low complexity" evidence="1">
    <location>
        <begin position="347"/>
        <end position="359"/>
    </location>
</feature>
<dbReference type="AlphaFoldDB" id="A0A6A5HTZ5"/>
<comment type="caution">
    <text evidence="3">The sequence shown here is derived from an EMBL/GenBank/DDBJ whole genome shotgun (WGS) entry which is preliminary data.</text>
</comment>
<evidence type="ECO:0000313" key="4">
    <source>
        <dbReference type="Proteomes" id="UP000483820"/>
    </source>
</evidence>
<dbReference type="GeneID" id="78773641"/>
<gene>
    <name evidence="3" type="ORF">GCK72_003517</name>
</gene>
<dbReference type="CTD" id="78773641"/>
<feature type="transmembrane region" description="Helical" evidence="2">
    <location>
        <begin position="129"/>
        <end position="151"/>
    </location>
</feature>
<accession>A0A6A5HTZ5</accession>
<dbReference type="RefSeq" id="XP_053592746.1">
    <property type="nucleotide sequence ID" value="XM_053724101.1"/>
</dbReference>
<evidence type="ECO:0000313" key="3">
    <source>
        <dbReference type="EMBL" id="KAF1771690.1"/>
    </source>
</evidence>
<dbReference type="Proteomes" id="UP000483820">
    <property type="component" value="Chromosome I"/>
</dbReference>
<keyword evidence="2" id="KW-0472">Membrane</keyword>
<evidence type="ECO:0000256" key="1">
    <source>
        <dbReference type="SAM" id="MobiDB-lite"/>
    </source>
</evidence>
<dbReference type="EMBL" id="WUAV01000001">
    <property type="protein sequence ID" value="KAF1771690.1"/>
    <property type="molecule type" value="Genomic_DNA"/>
</dbReference>
<feature type="region of interest" description="Disordered" evidence="1">
    <location>
        <begin position="254"/>
        <end position="275"/>
    </location>
</feature>
<feature type="region of interest" description="Disordered" evidence="1">
    <location>
        <begin position="336"/>
        <end position="385"/>
    </location>
</feature>
<feature type="region of interest" description="Disordered" evidence="1">
    <location>
        <begin position="157"/>
        <end position="186"/>
    </location>
</feature>
<feature type="compositionally biased region" description="Basic and acidic residues" evidence="1">
    <location>
        <begin position="172"/>
        <end position="182"/>
    </location>
</feature>
<evidence type="ECO:0000256" key="2">
    <source>
        <dbReference type="SAM" id="Phobius"/>
    </source>
</evidence>
<sequence>MTDAKKIRLMSDLIIDACDRNAKKVSNGTTLPPYLSLLGCHDKMKSVMKICYKVESSPKDCDKWFKAALQNYCKKDKSVEPCDLLNPTTPGAEIPRIGTAPPKTDFSTLLPTTITSTLEPTTASADPSILLFGMIAGIGVLFIACLVVTLMCMSEKKKPQCGGRPPKRPMKSKTDSGKKDNVESLPAEPRLFKDQVHFCVTLVDWIRERCLKDHPAGTCDWWIHLFLADYCDNAAEGAKIIYCEDFKTTVPPRITKPSTLPSTTTTTTTTTTTSKPSTEDMITNVIMFGTIGGSIFLLLVILVLYLLNRSRQLRREREEREAAMWGFNGMLYTKEDSESKGSGWGTGWTSTVKETTGTTKTKKDKKKKTKKTDASTKTDTSGTWL</sequence>
<feature type="transmembrane region" description="Helical" evidence="2">
    <location>
        <begin position="285"/>
        <end position="307"/>
    </location>
</feature>
<keyword evidence="2" id="KW-1133">Transmembrane helix</keyword>
<feature type="compositionally biased region" description="Basic residues" evidence="1">
    <location>
        <begin position="360"/>
        <end position="370"/>
    </location>
</feature>
<proteinExistence type="predicted"/>
<keyword evidence="2" id="KW-0812">Transmembrane</keyword>
<protein>
    <submittedName>
        <fullName evidence="3">Uncharacterized protein</fullName>
    </submittedName>
</protein>
<feature type="compositionally biased region" description="Low complexity" evidence="1">
    <location>
        <begin position="255"/>
        <end position="275"/>
    </location>
</feature>
<reference evidence="3 4" key="1">
    <citation type="submission" date="2019-12" db="EMBL/GenBank/DDBJ databases">
        <title>Chromosome-level assembly of the Caenorhabditis remanei genome.</title>
        <authorList>
            <person name="Teterina A.A."/>
            <person name="Willis J.H."/>
            <person name="Phillips P.C."/>
        </authorList>
    </citation>
    <scope>NUCLEOTIDE SEQUENCE [LARGE SCALE GENOMIC DNA]</scope>
    <source>
        <strain evidence="3 4">PX506</strain>
        <tissue evidence="3">Whole organism</tissue>
    </source>
</reference>
<dbReference type="KEGG" id="crq:GCK72_003517"/>
<organism evidence="3 4">
    <name type="scientific">Caenorhabditis remanei</name>
    <name type="common">Caenorhabditis vulgaris</name>
    <dbReference type="NCBI Taxonomy" id="31234"/>
    <lineage>
        <taxon>Eukaryota</taxon>
        <taxon>Metazoa</taxon>
        <taxon>Ecdysozoa</taxon>
        <taxon>Nematoda</taxon>
        <taxon>Chromadorea</taxon>
        <taxon>Rhabditida</taxon>
        <taxon>Rhabditina</taxon>
        <taxon>Rhabditomorpha</taxon>
        <taxon>Rhabditoidea</taxon>
        <taxon>Rhabditidae</taxon>
        <taxon>Peloderinae</taxon>
        <taxon>Caenorhabditis</taxon>
    </lineage>
</organism>
<name>A0A6A5HTZ5_CAERE</name>